<accession>A0A066W7M2</accession>
<evidence type="ECO:0000256" key="1">
    <source>
        <dbReference type="ARBA" id="ARBA00004123"/>
    </source>
</evidence>
<dbReference type="InterPro" id="IPR024687">
    <property type="entry name" value="MMS19_C"/>
</dbReference>
<keyword evidence="9" id="KW-1185">Reference proteome</keyword>
<keyword evidence="4" id="KW-0227">DNA damage</keyword>
<dbReference type="GO" id="GO:0097361">
    <property type="term" value="C:cytosolic [4Fe-4S] assembly targeting complex"/>
    <property type="evidence" value="ECO:0007669"/>
    <property type="project" value="UniProtKB-UniRule"/>
</dbReference>
<dbReference type="GO" id="GO:0016226">
    <property type="term" value="P:iron-sulfur cluster assembly"/>
    <property type="evidence" value="ECO:0007669"/>
    <property type="project" value="UniProtKB-UniRule"/>
</dbReference>
<dbReference type="EMBL" id="JMSN01000020">
    <property type="protein sequence ID" value="KDN49952.1"/>
    <property type="molecule type" value="Genomic_DNA"/>
</dbReference>
<keyword evidence="4" id="KW-0234">DNA repair</keyword>
<comment type="function">
    <text evidence="4">Key component of the cytosolic iron-sulfur protein assembly (CIA) complex, a multiprotein complex that mediates the incorporation of iron-sulfur cluster into apoproteins specifically involved in DNA metabolism and genomic integrity. In the CIA complex, MMS19 acts as an adapter between early-acting CIA components and a subset of cellular target iron-sulfur proteins.</text>
</comment>
<organism evidence="8 9">
    <name type="scientific">Tilletiaria anomala (strain ATCC 24038 / CBS 436.72 / UBC 951)</name>
    <dbReference type="NCBI Taxonomy" id="1037660"/>
    <lineage>
        <taxon>Eukaryota</taxon>
        <taxon>Fungi</taxon>
        <taxon>Dikarya</taxon>
        <taxon>Basidiomycota</taxon>
        <taxon>Ustilaginomycotina</taxon>
        <taxon>Exobasidiomycetes</taxon>
        <taxon>Georgefischeriales</taxon>
        <taxon>Tilletiariaceae</taxon>
        <taxon>Tilletiaria</taxon>
    </lineage>
</organism>
<dbReference type="GO" id="GO:0051604">
    <property type="term" value="P:protein maturation"/>
    <property type="evidence" value="ECO:0007669"/>
    <property type="project" value="UniProtKB-UniRule"/>
</dbReference>
<dbReference type="GeneID" id="25265926"/>
<sequence length="1285" mass="140411">MSTSDSLSASPIDATSIRQEAYQSISTYLIPPSTQGSSAGSVLPPDELPSPVVTAVERRIISLLDLIKHMRDSLTSDNPEIRSLAVQLLSLVVTTFAPVKDLLPTSEASSTEAGEIVNGKPLFDKQAILTLVTFFSSKLEDGEIVAAEIARKLNASTSTTPASAGWSRQAAEGGAREGDKRWLGGLVPRGSEMLAAGLVALQRLICLDSCGSEAARTVAEALIEHVKPTDHPQALRFLIFKLLDLLVARHRAHALRSLGAKFLRGYISLAKGEKDPRNLMLLFATDRVLLIDFADLLEREENRDIVEAFFDITFCYFPITFRPPPDDPYGITSADLKAALRGCMTANARLAPHAMPLLLEKLSATGGAAKLDTLDTLREAFPIYGRAAVQAHEKALWENLKIEILHATDKETGLAAQETLVSMLACLYTIPDPVDPPTGLAPKIMAEMLVELESPEKVLAAPAASIVACLIRAGASTSYFGLYGAFERLLEMFKDPDEISLRAPILGHIATLLRSVRVSYAGNGGGDGVGRQETARQTKDATHKDDSSKLKLAFAVSAASSTNALRYFWSAATSLPQRSYETDRKPLDSFRNAILAALHNGIRSASYRANALAAFVQVCHIDDFLTLQEIGYLSEAINELLVTDAWQEGEEGGIVGAGLDEVRRLAMDALMDVAKINAKVLETTTLPLLFGKLPDQLSAFDSDGSGDTQMDHAVPTLATQPRLHALSPAEIRQRTAIRHSLGALARLGTQSSLFDILIVKLLTKFDLAVMRPCNTEQHRTANVGYARGLLSALYTITREKERRGDRDLGKYAAASIPRLLMPMLSHILEPSANTAIAAVAADASLNRDVGALLMLFSRSLSLEKQIELARKVYLAIEQGEFEQLLEQPRFRTKKDGSVPKTDFAPLSRDDAQRDMWYLIASIIIPFRQDVPLPFGGELLPWVERQLDQLHGARSLLHFDVCALSLASAINKHAADPLPQVLSQALQSFFDRQVRAAGAPRRAQSLRCWLYILKGLSIRNSKDFDKKLMDLIALCEDDSIGPQLARSFDILAKEDSDILTKANGHTVRLLYRQRLFSVLLPKVIDGYRTNMSLSDPSTRASKQSVYLIALTALLPHMPKATTQERLRELFPLLIQALNLPDAQTRGNAANTIAVAIIAAHIQKRRVEEEEVQSMTRRVAAGAHANLNAKASNTFLALTLAEDHIGSLISRLLAVIDPQQTPLEASRVAALRCLAALARGLPYLALHPHRISVQRALARTGTGVDDPRRKVRLEAVEARDAWFTLHE</sequence>
<dbReference type="PANTHER" id="PTHR12891:SF0">
    <property type="entry name" value="MMS19 NUCLEOTIDE EXCISION REPAIR PROTEIN HOMOLOG"/>
    <property type="match status" value="1"/>
</dbReference>
<dbReference type="SUPFAM" id="SSF48371">
    <property type="entry name" value="ARM repeat"/>
    <property type="match status" value="1"/>
</dbReference>
<dbReference type="RefSeq" id="XP_013244466.1">
    <property type="nucleotide sequence ID" value="XM_013389012.1"/>
</dbReference>
<feature type="domain" description="MMS19 N-terminal" evidence="7">
    <location>
        <begin position="193"/>
        <end position="406"/>
    </location>
</feature>
<dbReference type="Pfam" id="PF12460">
    <property type="entry name" value="MMS19_C"/>
    <property type="match status" value="1"/>
</dbReference>
<dbReference type="InterPro" id="IPR039920">
    <property type="entry name" value="MMS19"/>
</dbReference>
<keyword evidence="2" id="KW-0677">Repeat</keyword>
<dbReference type="FunCoup" id="A0A066W7M2">
    <property type="interactions" value="429"/>
</dbReference>
<evidence type="ECO:0000259" key="7">
    <source>
        <dbReference type="Pfam" id="PF14500"/>
    </source>
</evidence>
<dbReference type="OrthoDB" id="342900at2759"/>
<comment type="similarity">
    <text evidence="4">Belongs to the MET18/MMS19 family.</text>
</comment>
<evidence type="ECO:0000256" key="5">
    <source>
        <dbReference type="SAM" id="MobiDB-lite"/>
    </source>
</evidence>
<comment type="subcellular location">
    <subcellularLocation>
        <location evidence="1 4">Nucleus</location>
    </subcellularLocation>
</comment>
<dbReference type="HOGENOM" id="CLU_005943_1_0_1"/>
<dbReference type="PANTHER" id="PTHR12891">
    <property type="entry name" value="DNA REPAIR/TRANSCRIPTION PROTEIN MET18/MMS19"/>
    <property type="match status" value="1"/>
</dbReference>
<dbReference type="GO" id="GO:0005634">
    <property type="term" value="C:nucleus"/>
    <property type="evidence" value="ECO:0007669"/>
    <property type="project" value="UniProtKB-SubCell"/>
</dbReference>
<dbReference type="Pfam" id="PF14500">
    <property type="entry name" value="MMS19_N"/>
    <property type="match status" value="1"/>
</dbReference>
<reference evidence="8 9" key="1">
    <citation type="submission" date="2014-05" db="EMBL/GenBank/DDBJ databases">
        <title>Draft genome sequence of a rare smut relative, Tilletiaria anomala UBC 951.</title>
        <authorList>
            <consortium name="DOE Joint Genome Institute"/>
            <person name="Toome M."/>
            <person name="Kuo A."/>
            <person name="Henrissat B."/>
            <person name="Lipzen A."/>
            <person name="Tritt A."/>
            <person name="Yoshinaga Y."/>
            <person name="Zane M."/>
            <person name="Barry K."/>
            <person name="Grigoriev I.V."/>
            <person name="Spatafora J.W."/>
            <person name="Aimea M.C."/>
        </authorList>
    </citation>
    <scope>NUCLEOTIDE SEQUENCE [LARGE SCALE GENOMIC DNA]</scope>
    <source>
        <strain evidence="8 9">UBC 951</strain>
    </source>
</reference>
<dbReference type="InterPro" id="IPR029240">
    <property type="entry name" value="MMS19_N"/>
</dbReference>
<protein>
    <recommendedName>
        <fullName evidence="4">MMS19 nucleotide excision repair protein</fullName>
    </recommendedName>
</protein>
<dbReference type="OMA" id="IILDFTT"/>
<feature type="compositionally biased region" description="Basic and acidic residues" evidence="5">
    <location>
        <begin position="533"/>
        <end position="544"/>
    </location>
</feature>
<evidence type="ECO:0000259" key="6">
    <source>
        <dbReference type="Pfam" id="PF12460"/>
    </source>
</evidence>
<dbReference type="STRING" id="1037660.A0A066W7M2"/>
<dbReference type="Proteomes" id="UP000027361">
    <property type="component" value="Unassembled WGS sequence"/>
</dbReference>
<gene>
    <name evidence="8" type="ORF">K437DRAFT_267377</name>
</gene>
<evidence type="ECO:0000256" key="4">
    <source>
        <dbReference type="RuleBase" id="RU367072"/>
    </source>
</evidence>
<feature type="domain" description="MMS19 C-terminal" evidence="6">
    <location>
        <begin position="741"/>
        <end position="1236"/>
    </location>
</feature>
<proteinExistence type="inferred from homology"/>
<keyword evidence="3 4" id="KW-0539">Nucleus</keyword>
<evidence type="ECO:0000313" key="8">
    <source>
        <dbReference type="EMBL" id="KDN49952.1"/>
    </source>
</evidence>
<feature type="region of interest" description="Disordered" evidence="5">
    <location>
        <begin position="524"/>
        <end position="544"/>
    </location>
</feature>
<dbReference type="InterPro" id="IPR016024">
    <property type="entry name" value="ARM-type_fold"/>
</dbReference>
<evidence type="ECO:0000313" key="9">
    <source>
        <dbReference type="Proteomes" id="UP000027361"/>
    </source>
</evidence>
<evidence type="ECO:0000256" key="2">
    <source>
        <dbReference type="ARBA" id="ARBA00022737"/>
    </source>
</evidence>
<evidence type="ECO:0000256" key="3">
    <source>
        <dbReference type="ARBA" id="ARBA00023242"/>
    </source>
</evidence>
<name>A0A066W7M2_TILAU</name>
<dbReference type="GO" id="GO:0006281">
    <property type="term" value="P:DNA repair"/>
    <property type="evidence" value="ECO:0007669"/>
    <property type="project" value="UniProtKB-UniRule"/>
</dbReference>
<dbReference type="InParanoid" id="A0A066W7M2"/>
<comment type="caution">
    <text evidence="8">The sequence shown here is derived from an EMBL/GenBank/DDBJ whole genome shotgun (WGS) entry which is preliminary data.</text>
</comment>